<comment type="caution">
    <text evidence="15">The sequence shown here is derived from an EMBL/GenBank/DDBJ whole genome shotgun (WGS) entry which is preliminary data.</text>
</comment>
<organism evidence="15 16">
    <name type="scientific">Parnassius mnemosyne</name>
    <name type="common">clouded apollo</name>
    <dbReference type="NCBI Taxonomy" id="213953"/>
    <lineage>
        <taxon>Eukaryota</taxon>
        <taxon>Metazoa</taxon>
        <taxon>Ecdysozoa</taxon>
        <taxon>Arthropoda</taxon>
        <taxon>Hexapoda</taxon>
        <taxon>Insecta</taxon>
        <taxon>Pterygota</taxon>
        <taxon>Neoptera</taxon>
        <taxon>Endopterygota</taxon>
        <taxon>Lepidoptera</taxon>
        <taxon>Glossata</taxon>
        <taxon>Ditrysia</taxon>
        <taxon>Papilionoidea</taxon>
        <taxon>Papilionidae</taxon>
        <taxon>Parnassiinae</taxon>
        <taxon>Parnassini</taxon>
        <taxon>Parnassius</taxon>
        <taxon>Driopa</taxon>
    </lineage>
</organism>
<feature type="transmembrane region" description="Helical" evidence="13">
    <location>
        <begin position="748"/>
        <end position="772"/>
    </location>
</feature>
<dbReference type="FunFam" id="3.40.50.2300:FF:000751">
    <property type="match status" value="1"/>
</dbReference>
<dbReference type="GO" id="GO:0038039">
    <property type="term" value="C:G protein-coupled receptor heterodimeric complex"/>
    <property type="evidence" value="ECO:0007669"/>
    <property type="project" value="TreeGrafter"/>
</dbReference>
<dbReference type="InterPro" id="IPR002455">
    <property type="entry name" value="GPCR3_GABA-B"/>
</dbReference>
<evidence type="ECO:0000256" key="3">
    <source>
        <dbReference type="ARBA" id="ARBA00022692"/>
    </source>
</evidence>
<dbReference type="PANTHER" id="PTHR10519:SF46">
    <property type="entry name" value="METABOTROPIC GABA-B RECEPTOR SUBTYPE 3, ISOFORM A"/>
    <property type="match status" value="1"/>
</dbReference>
<dbReference type="InterPro" id="IPR028082">
    <property type="entry name" value="Peripla_BP_I"/>
</dbReference>
<feature type="transmembrane region" description="Helical" evidence="13">
    <location>
        <begin position="866"/>
        <end position="887"/>
    </location>
</feature>
<keyword evidence="4" id="KW-0732">Signal</keyword>
<dbReference type="GO" id="GO:0004965">
    <property type="term" value="F:G protein-coupled GABA receptor activity"/>
    <property type="evidence" value="ECO:0007669"/>
    <property type="project" value="InterPro"/>
</dbReference>
<dbReference type="CDD" id="cd15047">
    <property type="entry name" value="7tmC_GABA-B-like"/>
    <property type="match status" value="1"/>
</dbReference>
<dbReference type="PRINTS" id="PR01177">
    <property type="entry name" value="GABAB1RECPTR"/>
</dbReference>
<evidence type="ECO:0000256" key="13">
    <source>
        <dbReference type="SAM" id="Phobius"/>
    </source>
</evidence>
<feature type="domain" description="G-protein coupled receptors family 3 profile" evidence="14">
    <location>
        <begin position="814"/>
        <end position="1023"/>
    </location>
</feature>
<feature type="transmembrane region" description="Helical" evidence="13">
    <location>
        <begin position="960"/>
        <end position="982"/>
    </location>
</feature>
<sequence>MRRPQRPASSLYLHCSPLCESPFKIPPTLFFLPAVIMFLPLIKTQTVVENSNQTEHFSNITIEHLNIYDDNNYKEKSDNYSKELINNLNTLYPTLPNRHTAKYTEVDYNQTKSNDNNNTIVETEFVPYKSKSFHHEYDEIKDENLTLSSNIPMVTKNINLTNFDQISTEKNDLAKSVPLFDNNTNLVQDIQENNLNTNENVSNNYVTKAIDESMGKLKVDKATQTKIFYDYFTTVKKTVESKSSQPNINYDKKGFDMVELNETINENNDTKAEIGRTTVFSNDSFLQPDTSLVPQITGVLQSTRPRFTEELPKTTTNRIVSILGLFELTVGQSPRAEGASELAAAKLAVNHVNSRALLPGYKLHLITNDTKCDPGVGVDRFFHALYTERESRMVMLLGTACSEVTESIAKIVPYWNIVQVSFGSTSPALSDRSEFPLFCRTVAPDSSHNPARIAFIRQHGWDTVTAFSQNEEIYSLAVNELVTQLEAANITCAASITFAESDFKEQLQQLKKSDIRIIIGSFSQEMVPKIFCEAFRLGMYGAEYAWLVAGAPPRLRVAAPCARAQLARALEGLVSVTAHRGIAGDVVSFSGLTNEMFHREMERAGVPVSPFAPHTYDAVWAIALSLSKAELLWRSSETLNNTSSKSSRLGLGQFDYDRKDMAEEFLNQFANLSFLGVSGPVSFNGADRIGMSAFYQIQGGRPKTVALYTHGREMTCPECSRPHWAGGIPAARRVLVLRVDSVWAPARLAVAVLAAAGVALALAFLAFNLHYSKRRSIKLSSPRLNNMTLIGCVLVYTAVALLGVDNATLPSYVPFSAMCTGRVYILSAGFSLAFGSMFAKTYRVHRIFISNRSGVCKTKLLQDTPLISLVCALLVIDGMIVTLWAILDPMERHLKNLTIEISATDRSVEYQPQIEVCKSQNTTGWLCALYAYKGLLLIVGVYMAWETRNVKISALNDSKYIGISVYSVVITSTSVVVIGTIISERATLAYITITSLILTTTTSTLCLLFLPKIIAIRNKSEDDPVIQSMGLRLECKTRRFITDETQELQFRIEIQNKVYKREVAALDKEIGRLEKLLAEPLESTSSSNVSIVLQKRTELNTVDEESSRPDNLDKRTPSISGGLPMLLLSVLPPVIPRASWPSAEAYRGRNSVSFSSQPKLNYRKSQPAIDLYNLCLNKREENQGFLSRLKSFFGSRPSSRKASTMSIADPTGQSIAAALKLHVGMIAGLVPGNRKHSMVLSCNTLNVPQPELKLRRESYAKSGPIIRIIDDEPSCSRYSSERSVSSGTQKYVAEPETKVNFMLPNTHKKSMSHQNSCERIKGSPRFPHRIAPATTSLTTLDSRRKTSADSVFHISEGIFAEHRRYSHQNVYNQESKSKTTLESRWNSTEDSRPGPSGA</sequence>
<feature type="region of interest" description="Disordered" evidence="12">
    <location>
        <begin position="1308"/>
        <end position="1330"/>
    </location>
</feature>
<protein>
    <recommendedName>
        <fullName evidence="11">Gamma-aminobutyric acid type B receptor subunit 2</fullName>
    </recommendedName>
</protein>
<dbReference type="PROSITE" id="PS50259">
    <property type="entry name" value="G_PROTEIN_RECEP_F3_4"/>
    <property type="match status" value="1"/>
</dbReference>
<gene>
    <name evidence="15" type="ORF">PARMNEM_LOCUS19351</name>
</gene>
<evidence type="ECO:0000256" key="1">
    <source>
        <dbReference type="ARBA" id="ARBA00004651"/>
    </source>
</evidence>
<feature type="transmembrane region" description="Helical" evidence="13">
    <location>
        <begin position="988"/>
        <end position="1010"/>
    </location>
</feature>
<dbReference type="Proteomes" id="UP001314205">
    <property type="component" value="Unassembled WGS sequence"/>
</dbReference>
<keyword evidence="16" id="KW-1185">Reference proteome</keyword>
<evidence type="ECO:0000256" key="7">
    <source>
        <dbReference type="ARBA" id="ARBA00023136"/>
    </source>
</evidence>
<accession>A0AAV1LZX6</accession>
<evidence type="ECO:0000256" key="6">
    <source>
        <dbReference type="ARBA" id="ARBA00023040"/>
    </source>
</evidence>
<evidence type="ECO:0000259" key="14">
    <source>
        <dbReference type="PROSITE" id="PS50259"/>
    </source>
</evidence>
<dbReference type="Pfam" id="PF00003">
    <property type="entry name" value="7tm_3"/>
    <property type="match status" value="1"/>
</dbReference>
<feature type="region of interest" description="Disordered" evidence="12">
    <location>
        <begin position="1370"/>
        <end position="1398"/>
    </location>
</feature>
<proteinExistence type="predicted"/>
<name>A0AAV1LZX6_9NEOP</name>
<dbReference type="CDD" id="cd06366">
    <property type="entry name" value="PBP1_GABAb_receptor"/>
    <property type="match status" value="1"/>
</dbReference>
<feature type="transmembrane region" description="Helical" evidence="13">
    <location>
        <begin position="923"/>
        <end position="945"/>
    </location>
</feature>
<feature type="transmembrane region" description="Helical" evidence="13">
    <location>
        <begin position="824"/>
        <end position="845"/>
    </location>
</feature>
<keyword evidence="6" id="KW-0297">G-protein coupled receptor</keyword>
<evidence type="ECO:0000313" key="15">
    <source>
        <dbReference type="EMBL" id="CAK1600618.1"/>
    </source>
</evidence>
<dbReference type="SUPFAM" id="SSF53822">
    <property type="entry name" value="Periplasmic binding protein-like I"/>
    <property type="match status" value="1"/>
</dbReference>
<evidence type="ECO:0000313" key="16">
    <source>
        <dbReference type="Proteomes" id="UP001314205"/>
    </source>
</evidence>
<dbReference type="Pfam" id="PF01094">
    <property type="entry name" value="ANF_receptor"/>
    <property type="match status" value="1"/>
</dbReference>
<evidence type="ECO:0000256" key="5">
    <source>
        <dbReference type="ARBA" id="ARBA00022989"/>
    </source>
</evidence>
<evidence type="ECO:0000256" key="12">
    <source>
        <dbReference type="SAM" id="MobiDB-lite"/>
    </source>
</evidence>
<keyword evidence="9" id="KW-0325">Glycoprotein</keyword>
<keyword evidence="2" id="KW-1003">Cell membrane</keyword>
<evidence type="ECO:0000256" key="11">
    <source>
        <dbReference type="ARBA" id="ARBA00073785"/>
    </source>
</evidence>
<evidence type="ECO:0000256" key="9">
    <source>
        <dbReference type="ARBA" id="ARBA00023180"/>
    </source>
</evidence>
<keyword evidence="5 13" id="KW-1133">Transmembrane helix</keyword>
<dbReference type="EMBL" id="CAVLGL010000126">
    <property type="protein sequence ID" value="CAK1600618.1"/>
    <property type="molecule type" value="Genomic_DNA"/>
</dbReference>
<evidence type="ECO:0000256" key="4">
    <source>
        <dbReference type="ARBA" id="ARBA00022729"/>
    </source>
</evidence>
<keyword evidence="8" id="KW-0675">Receptor</keyword>
<feature type="compositionally biased region" description="Basic and acidic residues" evidence="12">
    <location>
        <begin position="1375"/>
        <end position="1392"/>
    </location>
</feature>
<dbReference type="FunFam" id="3.40.50.2300:FF:000063">
    <property type="entry name" value="Gamma-aminobutyric acid type B receptor subunit"/>
    <property type="match status" value="1"/>
</dbReference>
<comment type="subcellular location">
    <subcellularLocation>
        <location evidence="1">Cell membrane</location>
        <topology evidence="1">Multi-pass membrane protein</topology>
    </subcellularLocation>
</comment>
<dbReference type="PANTHER" id="PTHR10519">
    <property type="entry name" value="GABA-B RECEPTOR"/>
    <property type="match status" value="1"/>
</dbReference>
<dbReference type="InterPro" id="IPR001828">
    <property type="entry name" value="ANF_lig-bd_rcpt"/>
</dbReference>
<evidence type="ECO:0000256" key="2">
    <source>
        <dbReference type="ARBA" id="ARBA00022475"/>
    </source>
</evidence>
<reference evidence="15 16" key="1">
    <citation type="submission" date="2023-11" db="EMBL/GenBank/DDBJ databases">
        <authorList>
            <person name="Hedman E."/>
            <person name="Englund M."/>
            <person name="Stromberg M."/>
            <person name="Nyberg Akerstrom W."/>
            <person name="Nylinder S."/>
            <person name="Jareborg N."/>
            <person name="Kallberg Y."/>
            <person name="Kronander E."/>
        </authorList>
    </citation>
    <scope>NUCLEOTIDE SEQUENCE [LARGE SCALE GENOMIC DNA]</scope>
</reference>
<keyword evidence="3 13" id="KW-0812">Transmembrane</keyword>
<keyword evidence="7 13" id="KW-0472">Membrane</keyword>
<evidence type="ECO:0000256" key="8">
    <source>
        <dbReference type="ARBA" id="ARBA00023170"/>
    </source>
</evidence>
<keyword evidence="10" id="KW-0807">Transducer</keyword>
<dbReference type="PRINTS" id="PR01176">
    <property type="entry name" value="GABABRECEPTR"/>
</dbReference>
<evidence type="ECO:0000256" key="10">
    <source>
        <dbReference type="ARBA" id="ARBA00023224"/>
    </source>
</evidence>
<dbReference type="GO" id="GO:0007214">
    <property type="term" value="P:gamma-aminobutyric acid signaling pathway"/>
    <property type="evidence" value="ECO:0007669"/>
    <property type="project" value="TreeGrafter"/>
</dbReference>
<dbReference type="InterPro" id="IPR017978">
    <property type="entry name" value="GPCR_3_C"/>
</dbReference>
<dbReference type="Gene3D" id="3.40.50.2300">
    <property type="match status" value="2"/>
</dbReference>
<feature type="transmembrane region" description="Helical" evidence="13">
    <location>
        <begin position="784"/>
        <end position="804"/>
    </location>
</feature>